<protein>
    <submittedName>
        <fullName evidence="2">Uncharacterized protein</fullName>
    </submittedName>
</protein>
<keyword evidence="1" id="KW-1133">Transmembrane helix</keyword>
<comment type="caution">
    <text evidence="2">The sequence shown here is derived from an EMBL/GenBank/DDBJ whole genome shotgun (WGS) entry which is preliminary data.</text>
</comment>
<feature type="transmembrane region" description="Helical" evidence="1">
    <location>
        <begin position="308"/>
        <end position="327"/>
    </location>
</feature>
<gene>
    <name evidence="2" type="ORF">FOY51_04660</name>
</gene>
<dbReference type="OrthoDB" id="161151at2"/>
<organism evidence="2 3">
    <name type="scientific">Antrihabitans cavernicola</name>
    <dbReference type="NCBI Taxonomy" id="2495913"/>
    <lineage>
        <taxon>Bacteria</taxon>
        <taxon>Bacillati</taxon>
        <taxon>Actinomycetota</taxon>
        <taxon>Actinomycetes</taxon>
        <taxon>Mycobacteriales</taxon>
        <taxon>Nocardiaceae</taxon>
        <taxon>Antrihabitans</taxon>
    </lineage>
</organism>
<feature type="transmembrane region" description="Helical" evidence="1">
    <location>
        <begin position="18"/>
        <end position="37"/>
    </location>
</feature>
<keyword evidence="3" id="KW-1185">Reference proteome</keyword>
<dbReference type="AlphaFoldDB" id="A0A5A7SFD9"/>
<dbReference type="Proteomes" id="UP000322244">
    <property type="component" value="Unassembled WGS sequence"/>
</dbReference>
<evidence type="ECO:0000313" key="2">
    <source>
        <dbReference type="EMBL" id="KAA0023882.1"/>
    </source>
</evidence>
<evidence type="ECO:0000313" key="3">
    <source>
        <dbReference type="Proteomes" id="UP000322244"/>
    </source>
</evidence>
<feature type="transmembrane region" description="Helical" evidence="1">
    <location>
        <begin position="49"/>
        <end position="72"/>
    </location>
</feature>
<dbReference type="RefSeq" id="WP_149429042.1">
    <property type="nucleotide sequence ID" value="NZ_VLNY01000002.1"/>
</dbReference>
<proteinExistence type="predicted"/>
<keyword evidence="1" id="KW-0812">Transmembrane</keyword>
<feature type="transmembrane region" description="Helical" evidence="1">
    <location>
        <begin position="222"/>
        <end position="244"/>
    </location>
</feature>
<keyword evidence="1" id="KW-0472">Membrane</keyword>
<name>A0A5A7SFD9_9NOCA</name>
<reference evidence="2 3" key="1">
    <citation type="submission" date="2019-07" db="EMBL/GenBank/DDBJ databases">
        <title>Rhodococcus cavernicolus sp. nov., isolated from a cave.</title>
        <authorList>
            <person name="Lee S.D."/>
        </authorList>
    </citation>
    <scope>NUCLEOTIDE SEQUENCE [LARGE SCALE GENOMIC DNA]</scope>
    <source>
        <strain evidence="2 3">C1-24</strain>
    </source>
</reference>
<feature type="transmembrane region" description="Helical" evidence="1">
    <location>
        <begin position="333"/>
        <end position="352"/>
    </location>
</feature>
<sequence length="380" mass="41397">MNGRWLSRLRWRSRAGHLVTWMAVSFGMTVVITRLFLMSSGYPKIGGATYHIAHALFGGLLLVIAMLVTLLYASGTSMIAAAILSGVGLGLFIDEVGKFITSDNNYFFPLAAPIIYLAFLLIVALARYAARAHRISPVVHLSQVMEETAQMVGTRPGTDRRAALAAELDGIHRGDLPPEHVDVLDALSRYLHAAPDRGHASVSGRVIPVIERVEEVLAPQRLLAPVLIAVMFAHAVWSLVRLVASAEVITGWHPAWHPLGRLLDSGELNHHGWKAQLALALAAIGEVLVGAGYLAAAVQWLRGHVAASVRLGIWASVLSLTVVNVMATYFDQFLTVFTAIGEAVILGALVRYRTRFIPREQWHWHHRGLASQSVPEPAGR</sequence>
<feature type="transmembrane region" description="Helical" evidence="1">
    <location>
        <begin position="106"/>
        <end position="126"/>
    </location>
</feature>
<evidence type="ECO:0000256" key="1">
    <source>
        <dbReference type="SAM" id="Phobius"/>
    </source>
</evidence>
<feature type="transmembrane region" description="Helical" evidence="1">
    <location>
        <begin position="277"/>
        <end position="296"/>
    </location>
</feature>
<dbReference type="EMBL" id="VLNY01000002">
    <property type="protein sequence ID" value="KAA0023882.1"/>
    <property type="molecule type" value="Genomic_DNA"/>
</dbReference>
<accession>A0A5A7SFD9</accession>
<feature type="transmembrane region" description="Helical" evidence="1">
    <location>
        <begin position="79"/>
        <end position="100"/>
    </location>
</feature>